<dbReference type="SUPFAM" id="SSF56176">
    <property type="entry name" value="FAD-binding/transporter-associated domain-like"/>
    <property type="match status" value="1"/>
</dbReference>
<dbReference type="Gene3D" id="1.10.45.10">
    <property type="entry name" value="Vanillyl-alcohol Oxidase, Chain A, domain 4"/>
    <property type="match status" value="1"/>
</dbReference>
<evidence type="ECO:0000313" key="7">
    <source>
        <dbReference type="Proteomes" id="UP000182975"/>
    </source>
</evidence>
<dbReference type="AlphaFoldDB" id="A0A172RZV2"/>
<dbReference type="GO" id="GO:0016491">
    <property type="term" value="F:oxidoreductase activity"/>
    <property type="evidence" value="ECO:0007669"/>
    <property type="project" value="UniProtKB-KW"/>
</dbReference>
<protein>
    <submittedName>
        <fullName evidence="6">Glycolate oxidase</fullName>
    </submittedName>
</protein>
<dbReference type="STRING" id="79604.AAY81_08990"/>
<dbReference type="OrthoDB" id="9811557at2"/>
<dbReference type="KEGG" id="ddt:AAY81_08990"/>
<reference evidence="7" key="1">
    <citation type="submission" date="2016-10" db="EMBL/GenBank/DDBJ databases">
        <authorList>
            <person name="Varghese N."/>
        </authorList>
    </citation>
    <scope>NUCLEOTIDE SEQUENCE [LARGE SCALE GENOMIC DNA]</scope>
    <source>
        <strain evidence="7">DSM 21843</strain>
    </source>
</reference>
<accession>A0A172RZV2</accession>
<dbReference type="Gene3D" id="3.30.465.10">
    <property type="match status" value="1"/>
</dbReference>
<dbReference type="InterPro" id="IPR016164">
    <property type="entry name" value="FAD-linked_Oxase-like_C"/>
</dbReference>
<gene>
    <name evidence="6" type="ORF">SAMN02910314_00618</name>
</gene>
<name>A0A172RZV2_9ACTN</name>
<dbReference type="InterPro" id="IPR016169">
    <property type="entry name" value="FAD-bd_PCMH_sub2"/>
</dbReference>
<dbReference type="GO" id="GO:0071949">
    <property type="term" value="F:FAD binding"/>
    <property type="evidence" value="ECO:0007669"/>
    <property type="project" value="InterPro"/>
</dbReference>
<dbReference type="InterPro" id="IPR016171">
    <property type="entry name" value="Vanillyl_alc_oxidase_C-sub2"/>
</dbReference>
<keyword evidence="4" id="KW-0560">Oxidoreductase</keyword>
<dbReference type="InterPro" id="IPR004113">
    <property type="entry name" value="FAD-bd_oxidored_4_C"/>
</dbReference>
<dbReference type="Gene3D" id="3.30.70.2740">
    <property type="match status" value="1"/>
</dbReference>
<keyword evidence="3" id="KW-0274">FAD</keyword>
<evidence type="ECO:0000256" key="1">
    <source>
        <dbReference type="ARBA" id="ARBA00001974"/>
    </source>
</evidence>
<evidence type="ECO:0000259" key="5">
    <source>
        <dbReference type="PROSITE" id="PS51387"/>
    </source>
</evidence>
<dbReference type="RefSeq" id="WP_066664159.1">
    <property type="nucleotide sequence ID" value="NZ_CP011402.1"/>
</dbReference>
<dbReference type="SUPFAM" id="SSF55103">
    <property type="entry name" value="FAD-linked oxidases, C-terminal domain"/>
    <property type="match status" value="1"/>
</dbReference>
<dbReference type="Pfam" id="PF02913">
    <property type="entry name" value="FAD-oxidase_C"/>
    <property type="match status" value="1"/>
</dbReference>
<dbReference type="InterPro" id="IPR016166">
    <property type="entry name" value="FAD-bd_PCMH"/>
</dbReference>
<organism evidence="6 7">
    <name type="scientific">Denitrobacterium detoxificans</name>
    <dbReference type="NCBI Taxonomy" id="79604"/>
    <lineage>
        <taxon>Bacteria</taxon>
        <taxon>Bacillati</taxon>
        <taxon>Actinomycetota</taxon>
        <taxon>Coriobacteriia</taxon>
        <taxon>Eggerthellales</taxon>
        <taxon>Eggerthellaceae</taxon>
        <taxon>Denitrobacterium</taxon>
    </lineage>
</organism>
<keyword evidence="2" id="KW-0285">Flavoprotein</keyword>
<dbReference type="PANTHER" id="PTHR42934:SF2">
    <property type="entry name" value="GLYCOLATE OXIDASE SUBUNIT GLCD"/>
    <property type="match status" value="1"/>
</dbReference>
<dbReference type="EMBL" id="FOEC01000002">
    <property type="protein sequence ID" value="SEO57571.1"/>
    <property type="molecule type" value="Genomic_DNA"/>
</dbReference>
<dbReference type="Gene3D" id="3.30.70.2190">
    <property type="match status" value="1"/>
</dbReference>
<dbReference type="FunFam" id="1.10.45.10:FF:000001">
    <property type="entry name" value="D-lactate dehydrogenase mitochondrial"/>
    <property type="match status" value="1"/>
</dbReference>
<dbReference type="Proteomes" id="UP000182975">
    <property type="component" value="Unassembled WGS sequence"/>
</dbReference>
<dbReference type="InterPro" id="IPR051914">
    <property type="entry name" value="FAD-linked_OxidoTrans_Type4"/>
</dbReference>
<keyword evidence="7" id="KW-1185">Reference proteome</keyword>
<evidence type="ECO:0000256" key="3">
    <source>
        <dbReference type="ARBA" id="ARBA00022827"/>
    </source>
</evidence>
<proteinExistence type="predicted"/>
<feature type="domain" description="FAD-binding PCMH-type" evidence="5">
    <location>
        <begin position="42"/>
        <end position="221"/>
    </location>
</feature>
<dbReference type="PROSITE" id="PS51387">
    <property type="entry name" value="FAD_PCMH"/>
    <property type="match status" value="1"/>
</dbReference>
<sequence>MPEYHQLTPELVSQLAEIVGVDNCLTGEDIAEDYAHDEMPIYGTRMPEAVCLPATTEEVAAIMKLCYENSIPVTVRGAGTGLVGGSTPLYGGVVLCTMRMDKILAYDMDNLNVRVQPGVRLCDLAADALDHDLMYPPDPGEKTGSLGGNVSTNAGGMRAVKYGTTRDYVLAMTVVLPTGEIQHIGRAVTKTSSGYSLLHLMIGSEGTLGVICELTLKLVPNPREDMSFILPFENIESAIESVPKIKLAGLNPQSIEFMERDIVDTSAEATGNHVFPTEVNGCEAGAYILVTLDGNDEDEIFMRAERLAEIADGQGAFDTLVVQDPSQKESVWAARSSFLTVIESDTDLIDEMDVVVPVNVIADFLKYVHEVGEQNGTRIRSFGHAGDGNLHIYCCANDADQDEFLQQSAKVMEAAYAKCAELGGQISGEHGIGHAKKDYLRASLGETPINLMAGIKAVFDPKCILNPGKICS</sequence>
<dbReference type="Pfam" id="PF01565">
    <property type="entry name" value="FAD_binding_4"/>
    <property type="match status" value="1"/>
</dbReference>
<dbReference type="PATRIC" id="fig|79604.3.peg.1807"/>
<dbReference type="InterPro" id="IPR036318">
    <property type="entry name" value="FAD-bd_PCMH-like_sf"/>
</dbReference>
<dbReference type="InterPro" id="IPR016167">
    <property type="entry name" value="FAD-bd_PCMH_sub1"/>
</dbReference>
<dbReference type="Gene3D" id="3.30.43.10">
    <property type="entry name" value="Uridine Diphospho-n-acetylenolpyruvylglucosamine Reductase, domain 2"/>
    <property type="match status" value="1"/>
</dbReference>
<dbReference type="InterPro" id="IPR006094">
    <property type="entry name" value="Oxid_FAD_bind_N"/>
</dbReference>
<evidence type="ECO:0000256" key="2">
    <source>
        <dbReference type="ARBA" id="ARBA00022630"/>
    </source>
</evidence>
<dbReference type="PANTHER" id="PTHR42934">
    <property type="entry name" value="GLYCOLATE OXIDASE SUBUNIT GLCD"/>
    <property type="match status" value="1"/>
</dbReference>
<evidence type="ECO:0000313" key="6">
    <source>
        <dbReference type="EMBL" id="SEO57571.1"/>
    </source>
</evidence>
<comment type="cofactor">
    <cofactor evidence="1">
        <name>FAD</name>
        <dbReference type="ChEBI" id="CHEBI:57692"/>
    </cofactor>
</comment>
<evidence type="ECO:0000256" key="4">
    <source>
        <dbReference type="ARBA" id="ARBA00023002"/>
    </source>
</evidence>